<protein>
    <submittedName>
        <fullName evidence="1">Uncharacterized protein</fullName>
    </submittedName>
</protein>
<dbReference type="EMBL" id="MT143710">
    <property type="protein sequence ID" value="QJA43454.1"/>
    <property type="molecule type" value="Genomic_DNA"/>
</dbReference>
<evidence type="ECO:0000313" key="1">
    <source>
        <dbReference type="EMBL" id="QJA43454.1"/>
    </source>
</evidence>
<gene>
    <name evidence="1" type="ORF">MM171A00097_0101</name>
    <name evidence="2" type="ORF">MM171B00542_0002</name>
</gene>
<reference evidence="1" key="1">
    <citation type="submission" date="2020-03" db="EMBL/GenBank/DDBJ databases">
        <title>The deep terrestrial virosphere.</title>
        <authorList>
            <person name="Holmfeldt K."/>
            <person name="Nilsson E."/>
            <person name="Simone D."/>
            <person name="Lopez-Fernandez M."/>
            <person name="Wu X."/>
            <person name="de Brujin I."/>
            <person name="Lundin D."/>
            <person name="Andersson A."/>
            <person name="Bertilsson S."/>
            <person name="Dopson M."/>
        </authorList>
    </citation>
    <scope>NUCLEOTIDE SEQUENCE</scope>
    <source>
        <strain evidence="1">MM171A00097</strain>
        <strain evidence="2">MM171B00542</strain>
    </source>
</reference>
<dbReference type="EMBL" id="MT143863">
    <property type="protein sequence ID" value="QJB03831.1"/>
    <property type="molecule type" value="Genomic_DNA"/>
</dbReference>
<proteinExistence type="predicted"/>
<name>A0A6H1Z7C0_9ZZZZ</name>
<organism evidence="1">
    <name type="scientific">viral metagenome</name>
    <dbReference type="NCBI Taxonomy" id="1070528"/>
    <lineage>
        <taxon>unclassified sequences</taxon>
        <taxon>metagenomes</taxon>
        <taxon>organismal metagenomes</taxon>
    </lineage>
</organism>
<dbReference type="AlphaFoldDB" id="A0A6H1Z7C0"/>
<evidence type="ECO:0000313" key="2">
    <source>
        <dbReference type="EMBL" id="QJB03831.1"/>
    </source>
</evidence>
<accession>A0A6H1Z7C0</accession>
<sequence>MLENIATRILRAVFGSGADISAANPLPVTSETSLDSGVATGGTVNTLDDTTKGWQVNIWEDALVEIMDISTGISYTREIDSNTATQLNFATNPLPVAPVAGDTYTIKRLVSPLNPLSRANLFNVVGYLTPNDILAADLAPLNSPCTFRVEATFSAGGILSATITQGGVPMTVQFNGGVALNINSAYRFSLMVTAGDTINFQYSVNSNILSFKVQEIPAAAE</sequence>